<name>A0A7S4S9Y6_9STRA</name>
<accession>A0A7S4S9Y6</accession>
<gene>
    <name evidence="2" type="ORF">DBRI00130_LOCUS31840</name>
</gene>
<dbReference type="EMBL" id="HBNS01040906">
    <property type="protein sequence ID" value="CAE4639323.1"/>
    <property type="molecule type" value="Transcribed_RNA"/>
</dbReference>
<proteinExistence type="predicted"/>
<reference evidence="2" key="1">
    <citation type="submission" date="2021-01" db="EMBL/GenBank/DDBJ databases">
        <authorList>
            <person name="Corre E."/>
            <person name="Pelletier E."/>
            <person name="Niang G."/>
            <person name="Scheremetjew M."/>
            <person name="Finn R."/>
            <person name="Kale V."/>
            <person name="Holt S."/>
            <person name="Cochrane G."/>
            <person name="Meng A."/>
            <person name="Brown T."/>
            <person name="Cohen L."/>
        </authorList>
    </citation>
    <scope>NUCLEOTIDE SEQUENCE</scope>
    <source>
        <strain evidence="2">GSO104</strain>
    </source>
</reference>
<feature type="compositionally biased region" description="Basic and acidic residues" evidence="1">
    <location>
        <begin position="210"/>
        <end position="235"/>
    </location>
</feature>
<feature type="compositionally biased region" description="Basic and acidic residues" evidence="1">
    <location>
        <begin position="278"/>
        <end position="297"/>
    </location>
</feature>
<feature type="compositionally biased region" description="Low complexity" evidence="1">
    <location>
        <begin position="63"/>
        <end position="77"/>
    </location>
</feature>
<sequence>MYKEDNMQPFSLELAHSVPLQRDDPAAASCVAFGQNDSESKTDAPMVPFDLECLEMAKALMGDSSDATTTSSAQASSGPEESTAPQHSFEMPANILTEDNDVVTIMSQQSMSSKSSKSSRISFEPIPVSAMSDGSVRSKNRFEMSESILQSSDLFTITSQSLHSLSVDLSRASKFSMMSMSQDPGKAQSASQCKNNSISNLLGFGSGMFDTKETSESPAHSFDHTDNKGTKRRGLDSIFSTGSNTLECIPNGVKNSGWSAPTKPFERDWDNLADLLRDDAEPKSPKPSPRRPEHKAEPPQSTSKSSKGNFFEKECHWPDPVQTSKNKECRTAPNNCFERDWRDVTRLLQSGNSSTTPPWAPPATVIPDSKPSAMQQCLSLAESLHKKHPTAVIDHSNSALPTNDLSLNAKGDDDFLELAKSLLNKNPEEKKHSELPTFGSEIKRTTSEVSLISQKSGRKNDNGFDDIFKRNIINKSPSTSNLGILGNELNETLFASFKQDNKIKKFENLEGVLKKSATENKQDAYQEKLPFLNSLKDQKQGNLLSLTKSKCVKFGLVQVNVIDSDPTATFNCKAFSPAINLDQVKLGKPPSTDMTVNEYEFRRQVMKNFKSVNKRNARSRPRVYKAPRRIGKKKHMRIIKNILHKVYNEVPQNKAETATPTSPNTEIKL</sequence>
<feature type="region of interest" description="Disordered" evidence="1">
    <location>
        <begin position="63"/>
        <end position="86"/>
    </location>
</feature>
<organism evidence="2">
    <name type="scientific">Ditylum brightwellii</name>
    <dbReference type="NCBI Taxonomy" id="49249"/>
    <lineage>
        <taxon>Eukaryota</taxon>
        <taxon>Sar</taxon>
        <taxon>Stramenopiles</taxon>
        <taxon>Ochrophyta</taxon>
        <taxon>Bacillariophyta</taxon>
        <taxon>Mediophyceae</taxon>
        <taxon>Lithodesmiophycidae</taxon>
        <taxon>Lithodesmiales</taxon>
        <taxon>Lithodesmiaceae</taxon>
        <taxon>Ditylum</taxon>
    </lineage>
</organism>
<feature type="region of interest" description="Disordered" evidence="1">
    <location>
        <begin position="210"/>
        <end position="236"/>
    </location>
</feature>
<feature type="region of interest" description="Disordered" evidence="1">
    <location>
        <begin position="278"/>
        <end position="329"/>
    </location>
</feature>
<dbReference type="AlphaFoldDB" id="A0A7S4S9Y6"/>
<evidence type="ECO:0000313" key="2">
    <source>
        <dbReference type="EMBL" id="CAE4639323.1"/>
    </source>
</evidence>
<feature type="compositionally biased region" description="Polar residues" evidence="1">
    <location>
        <begin position="299"/>
        <end position="308"/>
    </location>
</feature>
<evidence type="ECO:0000256" key="1">
    <source>
        <dbReference type="SAM" id="MobiDB-lite"/>
    </source>
</evidence>
<protein>
    <submittedName>
        <fullName evidence="2">Uncharacterized protein</fullName>
    </submittedName>
</protein>